<feature type="binding site" evidence="12">
    <location>
        <position position="492"/>
    </location>
    <ligand>
        <name>substrate</name>
    </ligand>
</feature>
<dbReference type="EMBL" id="WLZY01000001">
    <property type="protein sequence ID" value="NDL55562.1"/>
    <property type="molecule type" value="Genomic_DNA"/>
</dbReference>
<feature type="site" description="Important for catalytic activity" evidence="15">
    <location>
        <position position="126"/>
    </location>
</feature>
<reference evidence="17 18" key="1">
    <citation type="submission" date="2019-11" db="EMBL/GenBank/DDBJ databases">
        <authorList>
            <person name="Li X.-J."/>
            <person name="Feng X.-M."/>
        </authorList>
    </citation>
    <scope>NUCLEOTIDE SEQUENCE [LARGE SCALE GENOMIC DNA]</scope>
    <source>
        <strain evidence="17 18">XMNu-373</strain>
    </source>
</reference>
<dbReference type="InterPro" id="IPR029061">
    <property type="entry name" value="THDP-binding"/>
</dbReference>
<dbReference type="SMART" id="SM00861">
    <property type="entry name" value="Transket_pyr"/>
    <property type="match status" value="1"/>
</dbReference>
<feature type="binding site" evidence="12">
    <location>
        <position position="590"/>
    </location>
    <ligand>
        <name>substrate</name>
    </ligand>
</feature>
<dbReference type="InterPro" id="IPR005474">
    <property type="entry name" value="Transketolase_N"/>
</dbReference>
<dbReference type="InterPro" id="IPR005478">
    <property type="entry name" value="Transketolase_bac-like"/>
</dbReference>
<dbReference type="PROSITE" id="PS00802">
    <property type="entry name" value="TRANSKETOLASE_2"/>
    <property type="match status" value="1"/>
</dbReference>
<evidence type="ECO:0000259" key="16">
    <source>
        <dbReference type="SMART" id="SM00861"/>
    </source>
</evidence>
<feature type="active site" description="Proton donor" evidence="11">
    <location>
        <position position="528"/>
    </location>
</feature>
<evidence type="ECO:0000313" key="18">
    <source>
        <dbReference type="Proteomes" id="UP000460435"/>
    </source>
</evidence>
<dbReference type="EC" id="2.2.1.1" evidence="3 10"/>
<feature type="binding site" evidence="12">
    <location>
        <position position="586"/>
    </location>
    <ligand>
        <name>substrate</name>
    </ligand>
</feature>
<sequence>MWSGIQAVRETTATIGLLSLPGCAIRAIGRSPVSLRTPADTPLQVSRATPVSCSGTRIQDTKLVITARADSRRADVTDRICERGKPLVNTTPAQNSDLQWSELDDRAVDTVRLLAMDAVEKTGNGHPGTAMSLAPVAYTLYQRVLRHDPSDPAWLGRDRFVLSAGHSSLTQYIQLYLAGYNVTLDDLKSFRTWGSNTPGHPEYGHTDGVEVTTGPLGSGFGTAVGMAFAARRVRGLLDPDAAPGESVFDHHVYVIASDGDLQEGVSSEASSVAGTQELGNLIVLWDDNKISIEDDTNIAFTEDTVARYEAYGWHTQVVDFTAGAEYQENPKAIFEALQEARAVTDRPSFIAVRTTIGWPAPNKKNTGAIHGSALGADEVAATKRVLGADPEKQFDVAPEVVAHTQQALERGKRLRAEWEERFRGWRAANPQRAELLDRLSKRELPAGWADALPEFEPSEKGLATRAASGKVINAVAPVLPELWGGSADLAGSNNTTITSEPSFLPEKRSSAMFPGTPYGRTLHFGVREFAAGLIANGIALNGLTRPYAATFLVFSDYQRAAVRLAALQQIPTTFVWTHDSIGLGEDGPTHQPVEHLSTLRAIPGFDVVRPADANETAVAWRTILERNHRPAGIALTRQGIPVFDRSRYGSAEGVARGAYVFAEADGGEPAVLLMASGSELQLAVEAREQLQAEGIAARVVSFPSHEWFDEQSDEYKESVLPSAVRARVSVEAGIAMSWHRFLGDAGRAVSLEHFGASADYKVLYREFGITPEAVVAAAKDSLAAAE</sequence>
<feature type="domain" description="Transketolase-like pyrimidine-binding" evidence="16">
    <location>
        <begin position="462"/>
        <end position="642"/>
    </location>
</feature>
<keyword evidence="6 14" id="KW-0479">Metal-binding</keyword>
<keyword evidence="7 14" id="KW-0460">Magnesium</keyword>
<feature type="binding site" evidence="13">
    <location>
        <begin position="214"/>
        <end position="216"/>
    </location>
    <ligand>
        <name>thiamine diphosphate</name>
        <dbReference type="ChEBI" id="CHEBI:58937"/>
    </ligand>
</feature>
<feature type="binding site" evidence="12">
    <location>
        <position position="126"/>
    </location>
    <ligand>
        <name>substrate</name>
    </ligand>
</feature>
<evidence type="ECO:0000256" key="10">
    <source>
        <dbReference type="NCBIfam" id="TIGR00232"/>
    </source>
</evidence>
<dbReference type="Pfam" id="PF00456">
    <property type="entry name" value="Transketolase_N"/>
    <property type="match status" value="1"/>
</dbReference>
<feature type="site" description="Important for catalytic activity" evidence="15">
    <location>
        <position position="370"/>
    </location>
</feature>
<evidence type="ECO:0000256" key="14">
    <source>
        <dbReference type="PIRSR" id="PIRSR605478-4"/>
    </source>
</evidence>
<dbReference type="GO" id="GO:0000287">
    <property type="term" value="F:magnesium ion binding"/>
    <property type="evidence" value="ECO:0007669"/>
    <property type="project" value="UniProtKB-ARBA"/>
</dbReference>
<feature type="binding site" evidence="13">
    <location>
        <position position="259"/>
    </location>
    <ligand>
        <name>thiamine diphosphate</name>
        <dbReference type="ChEBI" id="CHEBI:58937"/>
    </ligand>
</feature>
<evidence type="ECO:0000256" key="4">
    <source>
        <dbReference type="ARBA" id="ARBA00016662"/>
    </source>
</evidence>
<feature type="binding site" evidence="13">
    <location>
        <position position="288"/>
    </location>
    <ligand>
        <name>thiamine diphosphate</name>
        <dbReference type="ChEBI" id="CHEBI:58937"/>
    </ligand>
</feature>
<evidence type="ECO:0000256" key="5">
    <source>
        <dbReference type="ARBA" id="ARBA00022679"/>
    </source>
</evidence>
<dbReference type="InterPro" id="IPR033247">
    <property type="entry name" value="Transketolase_fam"/>
</dbReference>
<comment type="cofactor">
    <cofactor evidence="14">
        <name>Mg(2+)</name>
        <dbReference type="ChEBI" id="CHEBI:18420"/>
    </cofactor>
    <text evidence="14">Binds 1 Mg(2+) ion per subunit. Can also utilize other divalent metal cations, such as Ca(2+), Mn(2+) and Co(2+).</text>
</comment>
<comment type="subunit">
    <text evidence="2">Homodimer.</text>
</comment>
<keyword evidence="5 17" id="KW-0808">Transferase</keyword>
<feature type="binding site" evidence="14">
    <location>
        <position position="288"/>
    </location>
    <ligand>
        <name>Mg(2+)</name>
        <dbReference type="ChEBI" id="CHEBI:18420"/>
    </ligand>
</feature>
<gene>
    <name evidence="17" type="ORF">F7O44_00590</name>
</gene>
<dbReference type="SUPFAM" id="SSF52922">
    <property type="entry name" value="TK C-terminal domain-like"/>
    <property type="match status" value="1"/>
</dbReference>
<dbReference type="GO" id="GO:0004802">
    <property type="term" value="F:transketolase activity"/>
    <property type="evidence" value="ECO:0007669"/>
    <property type="project" value="UniProtKB-UniRule"/>
</dbReference>
<dbReference type="Pfam" id="PF22613">
    <property type="entry name" value="Transketolase_C_1"/>
    <property type="match status" value="1"/>
</dbReference>
<organism evidence="17 18">
    <name type="scientific">Phytoactinopolyspora mesophila</name>
    <dbReference type="NCBI Taxonomy" id="2650750"/>
    <lineage>
        <taxon>Bacteria</taxon>
        <taxon>Bacillati</taxon>
        <taxon>Actinomycetota</taxon>
        <taxon>Actinomycetes</taxon>
        <taxon>Jiangellales</taxon>
        <taxon>Jiangellaceae</taxon>
        <taxon>Phytoactinopolyspora</taxon>
    </lineage>
</organism>
<protein>
    <recommendedName>
        <fullName evidence="4 10">Transketolase</fullName>
        <ecNumber evidence="3 10">2.2.1.1</ecNumber>
    </recommendedName>
</protein>
<feature type="binding site" evidence="13">
    <location>
        <position position="554"/>
    </location>
    <ligand>
        <name>thiamine diphosphate</name>
        <dbReference type="ChEBI" id="CHEBI:58937"/>
    </ligand>
</feature>
<feature type="binding site" evidence="13">
    <location>
        <position position="370"/>
    </location>
    <ligand>
        <name>thiamine diphosphate</name>
        <dbReference type="ChEBI" id="CHEBI:58937"/>
    </ligand>
</feature>
<dbReference type="SUPFAM" id="SSF52518">
    <property type="entry name" value="Thiamin diphosphate-binding fold (THDP-binding)"/>
    <property type="match status" value="2"/>
</dbReference>
<comment type="similarity">
    <text evidence="1">Belongs to the transketolase family.</text>
</comment>
<evidence type="ECO:0000256" key="8">
    <source>
        <dbReference type="ARBA" id="ARBA00023052"/>
    </source>
</evidence>
<dbReference type="GO" id="GO:0006098">
    <property type="term" value="P:pentose-phosphate shunt"/>
    <property type="evidence" value="ECO:0007669"/>
    <property type="project" value="TreeGrafter"/>
</dbReference>
<accession>A0A7K3LY30</accession>
<keyword evidence="8 13" id="KW-0786">Thiamine pyrophosphate</keyword>
<dbReference type="FunFam" id="3.40.50.970:FF:000004">
    <property type="entry name" value="Transketolase"/>
    <property type="match status" value="1"/>
</dbReference>
<comment type="cofactor">
    <cofactor evidence="13">
        <name>thiamine diphosphate</name>
        <dbReference type="ChEBI" id="CHEBI:58937"/>
    </cofactor>
    <text evidence="13">Binds 1 thiamine pyrophosphate per subunit. During the reaction, the substrate forms a covalent intermediate with the cofactor.</text>
</comment>
<keyword evidence="18" id="KW-1185">Reference proteome</keyword>
<dbReference type="Proteomes" id="UP000460435">
    <property type="component" value="Unassembled WGS sequence"/>
</dbReference>
<evidence type="ECO:0000256" key="2">
    <source>
        <dbReference type="ARBA" id="ARBA00011738"/>
    </source>
</evidence>
<comment type="caution">
    <text evidence="17">The sequence shown here is derived from an EMBL/GenBank/DDBJ whole genome shotgun (WGS) entry which is preliminary data.</text>
</comment>
<dbReference type="InterPro" id="IPR005475">
    <property type="entry name" value="Transketolase-like_Pyr-bd"/>
</dbReference>
<dbReference type="InterPro" id="IPR055152">
    <property type="entry name" value="Transketolase-like_C_2"/>
</dbReference>
<evidence type="ECO:0000256" key="12">
    <source>
        <dbReference type="PIRSR" id="PIRSR605478-2"/>
    </source>
</evidence>
<evidence type="ECO:0000256" key="7">
    <source>
        <dbReference type="ARBA" id="ARBA00022842"/>
    </source>
</evidence>
<evidence type="ECO:0000256" key="15">
    <source>
        <dbReference type="PIRSR" id="PIRSR605478-5"/>
    </source>
</evidence>
<dbReference type="CDD" id="cd07033">
    <property type="entry name" value="TPP_PYR_DXS_TK_like"/>
    <property type="match status" value="1"/>
</dbReference>
<dbReference type="FunFam" id="3.40.50.970:FF:000003">
    <property type="entry name" value="Transketolase"/>
    <property type="match status" value="1"/>
</dbReference>
<dbReference type="AlphaFoldDB" id="A0A7K3LY30"/>
<evidence type="ECO:0000256" key="13">
    <source>
        <dbReference type="PIRSR" id="PIRSR605478-3"/>
    </source>
</evidence>
<dbReference type="GO" id="GO:0005829">
    <property type="term" value="C:cytosol"/>
    <property type="evidence" value="ECO:0007669"/>
    <property type="project" value="TreeGrafter"/>
</dbReference>
<dbReference type="InterPro" id="IPR020826">
    <property type="entry name" value="Transketolase_BS"/>
</dbReference>
<dbReference type="InterPro" id="IPR009014">
    <property type="entry name" value="Transketo_C/PFOR_II"/>
</dbReference>
<comment type="catalytic activity">
    <reaction evidence="9">
        <text>D-sedoheptulose 7-phosphate + D-glyceraldehyde 3-phosphate = aldehydo-D-ribose 5-phosphate + D-xylulose 5-phosphate</text>
        <dbReference type="Rhea" id="RHEA:10508"/>
        <dbReference type="ChEBI" id="CHEBI:57483"/>
        <dbReference type="ChEBI" id="CHEBI:57737"/>
        <dbReference type="ChEBI" id="CHEBI:58273"/>
        <dbReference type="ChEBI" id="CHEBI:59776"/>
        <dbReference type="EC" id="2.2.1.1"/>
    </reaction>
</comment>
<feature type="binding site" evidence="12">
    <location>
        <position position="637"/>
    </location>
    <ligand>
        <name>substrate</name>
    </ligand>
</feature>
<name>A0A7K3LY30_9ACTN</name>
<dbReference type="InterPro" id="IPR049557">
    <property type="entry name" value="Transketolase_CS"/>
</dbReference>
<dbReference type="PROSITE" id="PS00801">
    <property type="entry name" value="TRANSKETOLASE_1"/>
    <property type="match status" value="1"/>
</dbReference>
<dbReference type="Gene3D" id="3.40.50.970">
    <property type="match status" value="2"/>
</dbReference>
<dbReference type="Pfam" id="PF02779">
    <property type="entry name" value="Transket_pyr"/>
    <property type="match status" value="1"/>
</dbReference>
<dbReference type="Gene3D" id="3.40.50.920">
    <property type="match status" value="1"/>
</dbReference>
<feature type="binding site" evidence="12">
    <location>
        <position position="578"/>
    </location>
    <ligand>
        <name>substrate</name>
    </ligand>
</feature>
<evidence type="ECO:0000256" key="3">
    <source>
        <dbReference type="ARBA" id="ARBA00013152"/>
    </source>
</evidence>
<feature type="binding site" evidence="14">
    <location>
        <position position="258"/>
    </location>
    <ligand>
        <name>Mg(2+)</name>
        <dbReference type="ChEBI" id="CHEBI:18420"/>
    </ligand>
</feature>
<proteinExistence type="inferred from homology"/>
<feature type="binding site" evidence="12">
    <location>
        <position position="370"/>
    </location>
    <ligand>
        <name>substrate</name>
    </ligand>
</feature>
<feature type="binding site" evidence="13">
    <location>
        <position position="166"/>
    </location>
    <ligand>
        <name>thiamine diphosphate</name>
        <dbReference type="ChEBI" id="CHEBI:58937"/>
    </ligand>
</feature>
<feature type="binding site" evidence="12">
    <location>
        <position position="465"/>
    </location>
    <ligand>
        <name>substrate</name>
    </ligand>
</feature>
<dbReference type="PANTHER" id="PTHR43522">
    <property type="entry name" value="TRANSKETOLASE"/>
    <property type="match status" value="1"/>
</dbReference>
<evidence type="ECO:0000256" key="6">
    <source>
        <dbReference type="ARBA" id="ARBA00022723"/>
    </source>
</evidence>
<evidence type="ECO:0000256" key="1">
    <source>
        <dbReference type="ARBA" id="ARBA00007131"/>
    </source>
</evidence>
<feature type="binding site" evidence="14">
    <location>
        <position position="290"/>
    </location>
    <ligand>
        <name>Mg(2+)</name>
        <dbReference type="ChEBI" id="CHEBI:18420"/>
    </ligand>
</feature>
<evidence type="ECO:0000313" key="17">
    <source>
        <dbReference type="EMBL" id="NDL55562.1"/>
    </source>
</evidence>
<dbReference type="FunFam" id="3.40.50.920:FF:000003">
    <property type="entry name" value="Transketolase"/>
    <property type="match status" value="1"/>
</dbReference>
<dbReference type="PANTHER" id="PTHR43522:SF2">
    <property type="entry name" value="TRANSKETOLASE 1-RELATED"/>
    <property type="match status" value="1"/>
</dbReference>
<dbReference type="NCBIfam" id="TIGR00232">
    <property type="entry name" value="tktlase_bact"/>
    <property type="match status" value="1"/>
</dbReference>
<evidence type="ECO:0000256" key="9">
    <source>
        <dbReference type="ARBA" id="ARBA00049473"/>
    </source>
</evidence>
<evidence type="ECO:0000256" key="11">
    <source>
        <dbReference type="PIRSR" id="PIRSR605478-1"/>
    </source>
</evidence>
<dbReference type="CDD" id="cd02012">
    <property type="entry name" value="TPP_TK"/>
    <property type="match status" value="1"/>
</dbReference>